<reference evidence="2 3" key="1">
    <citation type="submission" date="2019-11" db="EMBL/GenBank/DDBJ databases">
        <authorList>
            <person name="He Y."/>
        </authorList>
    </citation>
    <scope>NUCLEOTIDE SEQUENCE [LARGE SCALE GENOMIC DNA]</scope>
    <source>
        <strain evidence="2 3">SCSIO 58843</strain>
    </source>
</reference>
<dbReference type="EMBL" id="CP045851">
    <property type="protein sequence ID" value="QGG94881.1"/>
    <property type="molecule type" value="Genomic_DNA"/>
</dbReference>
<accession>A0A5Q2RJY8</accession>
<evidence type="ECO:0000313" key="3">
    <source>
        <dbReference type="Proteomes" id="UP000334019"/>
    </source>
</evidence>
<protein>
    <submittedName>
        <fullName evidence="2">Uncharacterized protein</fullName>
    </submittedName>
</protein>
<name>A0A5Q2RJY8_9ACTN</name>
<dbReference type="AlphaFoldDB" id="A0A5Q2RJY8"/>
<sequence length="108" mass="11418">MGTWSRVQVGLLVVAVAVFAVVAVLAFMVLEPDQEECVVAHYDGAPDTDLAPEDALAEFVAANQDRFPGAGWEVASTDGDTTTFTNEADGGHEVVVERGAVRSFESCD</sequence>
<organism evidence="2 3">
    <name type="scientific">Actinomarinicola tropica</name>
    <dbReference type="NCBI Taxonomy" id="2789776"/>
    <lineage>
        <taxon>Bacteria</taxon>
        <taxon>Bacillati</taxon>
        <taxon>Actinomycetota</taxon>
        <taxon>Acidimicrobiia</taxon>
        <taxon>Acidimicrobiales</taxon>
        <taxon>Iamiaceae</taxon>
        <taxon>Actinomarinicola</taxon>
    </lineage>
</organism>
<keyword evidence="3" id="KW-1185">Reference proteome</keyword>
<feature type="transmembrane region" description="Helical" evidence="1">
    <location>
        <begin position="9"/>
        <end position="30"/>
    </location>
</feature>
<dbReference type="KEGG" id="atq:GH723_07035"/>
<keyword evidence="1" id="KW-0472">Membrane</keyword>
<evidence type="ECO:0000256" key="1">
    <source>
        <dbReference type="SAM" id="Phobius"/>
    </source>
</evidence>
<keyword evidence="1" id="KW-0812">Transmembrane</keyword>
<dbReference type="Proteomes" id="UP000334019">
    <property type="component" value="Chromosome"/>
</dbReference>
<keyword evidence="1" id="KW-1133">Transmembrane helix</keyword>
<evidence type="ECO:0000313" key="2">
    <source>
        <dbReference type="EMBL" id="QGG94881.1"/>
    </source>
</evidence>
<dbReference type="RefSeq" id="WP_153758989.1">
    <property type="nucleotide sequence ID" value="NZ_CP045851.1"/>
</dbReference>
<gene>
    <name evidence="2" type="ORF">GH723_07035</name>
</gene>
<proteinExistence type="predicted"/>